<dbReference type="PATRIC" id="fig|264732.11.peg.1747"/>
<dbReference type="AlphaFoldDB" id="Q2RI22"/>
<keyword evidence="2" id="KW-1133">Transmembrane helix</keyword>
<dbReference type="InterPro" id="IPR009229">
    <property type="entry name" value="AgrD"/>
</dbReference>
<reference evidence="3" key="1">
    <citation type="submission" date="2005-12" db="EMBL/GenBank/DDBJ databases">
        <title>Complete sequence of Moorella thermoacetica ATCC 39073.</title>
        <authorList>
            <consortium name="US DOE Joint Genome Institute"/>
            <person name="Copeland A."/>
            <person name="Lucas S."/>
            <person name="Lapidus A."/>
            <person name="Barry K."/>
            <person name="Detter J.C."/>
            <person name="Glavina T."/>
            <person name="Hammon N."/>
            <person name="Israni S."/>
            <person name="Pitluck S."/>
            <person name="Chertkov O."/>
            <person name="Saunders E.H."/>
            <person name="Brettin T."/>
            <person name="Bruce D."/>
            <person name="Han C."/>
            <person name="Tapia R."/>
            <person name="Gilna P."/>
            <person name="Schmutz J."/>
            <person name="Larimer F."/>
            <person name="Land M."/>
            <person name="Kyrpides N."/>
            <person name="Anderson I."/>
            <person name="Richardson P."/>
            <person name="Ragsdale S."/>
        </authorList>
    </citation>
    <scope>NUCLEOTIDE SEQUENCE</scope>
    <source>
        <strain evidence="3">ATCC 39073</strain>
    </source>
</reference>
<proteinExistence type="predicted"/>
<dbReference type="HOGENOM" id="CLU_2047045_0_0_9"/>
<feature type="compositionally biased region" description="Basic residues" evidence="1">
    <location>
        <begin position="1"/>
        <end position="12"/>
    </location>
</feature>
<dbReference type="EMBL" id="CP000232">
    <property type="protein sequence ID" value="ABC19917.1"/>
    <property type="molecule type" value="Genomic_DNA"/>
</dbReference>
<dbReference type="EnsemblBacteria" id="ABC19917">
    <property type="protein sequence ID" value="ABC19917"/>
    <property type="gene ID" value="Moth_1614"/>
</dbReference>
<feature type="compositionally biased region" description="Basic and acidic residues" evidence="1">
    <location>
        <begin position="13"/>
        <end position="24"/>
    </location>
</feature>
<accession>Q2RI22</accession>
<name>Q2RI22_MOOTA</name>
<protein>
    <submittedName>
        <fullName evidence="3">Uncharacterized protein</fullName>
    </submittedName>
</protein>
<feature type="transmembrane region" description="Helical" evidence="2">
    <location>
        <begin position="84"/>
        <end position="101"/>
    </location>
</feature>
<keyword evidence="2" id="KW-0812">Transmembrane</keyword>
<feature type="region of interest" description="Disordered" evidence="1">
    <location>
        <begin position="1"/>
        <end position="25"/>
    </location>
</feature>
<evidence type="ECO:0000256" key="2">
    <source>
        <dbReference type="SAM" id="Phobius"/>
    </source>
</evidence>
<sequence length="120" mass="13083">MARTTHRLVKNRKTAEDEKVDSRSPGRICNSGGSITVGQDVIFAASLGLSLKLLTLLPQGHKAMHCLDCIILPAKGGQNKMKRLFFALVANLAVLVALLGVRPTSWLAWYQPETSSELLK</sequence>
<organism evidence="3">
    <name type="scientific">Moorella thermoacetica (strain ATCC 39073 / JCM 9320)</name>
    <dbReference type="NCBI Taxonomy" id="264732"/>
    <lineage>
        <taxon>Bacteria</taxon>
        <taxon>Bacillati</taxon>
        <taxon>Bacillota</taxon>
        <taxon>Clostridia</taxon>
        <taxon>Neomoorellales</taxon>
        <taxon>Neomoorellaceae</taxon>
        <taxon>Neomoorella</taxon>
    </lineage>
</organism>
<evidence type="ECO:0000256" key="1">
    <source>
        <dbReference type="SAM" id="MobiDB-lite"/>
    </source>
</evidence>
<dbReference type="NCBIfam" id="TIGR04223">
    <property type="entry name" value="quorum_AgrD"/>
    <property type="match status" value="1"/>
</dbReference>
<gene>
    <name evidence="3" type="ordered locus">Moth_1614</name>
</gene>
<dbReference type="KEGG" id="mta:Moth_1614"/>
<keyword evidence="2" id="KW-0472">Membrane</keyword>
<evidence type="ECO:0000313" key="3">
    <source>
        <dbReference type="EMBL" id="ABC19917.1"/>
    </source>
</evidence>